<dbReference type="InterPro" id="IPR002835">
    <property type="entry name" value="CofC"/>
</dbReference>
<dbReference type="AlphaFoldDB" id="A0A6J7DBL4"/>
<evidence type="ECO:0000256" key="1">
    <source>
        <dbReference type="ARBA" id="ARBA00022679"/>
    </source>
</evidence>
<organism evidence="5">
    <name type="scientific">freshwater metagenome</name>
    <dbReference type="NCBI Taxonomy" id="449393"/>
    <lineage>
        <taxon>unclassified sequences</taxon>
        <taxon>metagenomes</taxon>
        <taxon>ecological metagenomes</taxon>
    </lineage>
</organism>
<dbReference type="NCBIfam" id="TIGR03552">
    <property type="entry name" value="F420_cofC"/>
    <property type="match status" value="1"/>
</dbReference>
<evidence type="ECO:0000313" key="5">
    <source>
        <dbReference type="EMBL" id="CAB4864513.1"/>
    </source>
</evidence>
<keyword evidence="4" id="KW-0342">GTP-binding</keyword>
<gene>
    <name evidence="5" type="ORF">UFOPK3401_00443</name>
</gene>
<sequence>MSAWCLLVPVKRLDRAKTRLHLPGLTQEMRSELALAFASDVVLAAVQCSVVKEIVVITDDSTAAEQLESLGAHTVSDSPDAGINPALEHGFQWAQQHWPELRVAALSADVACVRASDLTLALNQAASTSDAQFVCDSAGTGTTMYVGGSEFSPSFGHRSRARHVRAGAIELTSPELGRLRRDIDTEADLWDARRLGLGPNSTGVLAQL</sequence>
<keyword evidence="2" id="KW-0548">Nucleotidyltransferase</keyword>
<dbReference type="PANTHER" id="PTHR40392">
    <property type="entry name" value="2-PHOSPHO-L-LACTATE GUANYLYLTRANSFERASE"/>
    <property type="match status" value="1"/>
</dbReference>
<dbReference type="GO" id="GO:0005525">
    <property type="term" value="F:GTP binding"/>
    <property type="evidence" value="ECO:0007669"/>
    <property type="project" value="UniProtKB-KW"/>
</dbReference>
<dbReference type="Pfam" id="PF01983">
    <property type="entry name" value="CofC"/>
    <property type="match status" value="1"/>
</dbReference>
<dbReference type="SUPFAM" id="SSF53448">
    <property type="entry name" value="Nucleotide-diphospho-sugar transferases"/>
    <property type="match status" value="1"/>
</dbReference>
<reference evidence="5" key="1">
    <citation type="submission" date="2020-05" db="EMBL/GenBank/DDBJ databases">
        <authorList>
            <person name="Chiriac C."/>
            <person name="Salcher M."/>
            <person name="Ghai R."/>
            <person name="Kavagutti S V."/>
        </authorList>
    </citation>
    <scope>NUCLEOTIDE SEQUENCE</scope>
</reference>
<evidence type="ECO:0000256" key="3">
    <source>
        <dbReference type="ARBA" id="ARBA00022741"/>
    </source>
</evidence>
<dbReference type="PANTHER" id="PTHR40392:SF1">
    <property type="entry name" value="2-PHOSPHO-L-LACTATE GUANYLYLTRANSFERASE"/>
    <property type="match status" value="1"/>
</dbReference>
<dbReference type="EMBL" id="CAFBLM010000013">
    <property type="protein sequence ID" value="CAB4864513.1"/>
    <property type="molecule type" value="Genomic_DNA"/>
</dbReference>
<evidence type="ECO:0000256" key="4">
    <source>
        <dbReference type="ARBA" id="ARBA00023134"/>
    </source>
</evidence>
<dbReference type="GO" id="GO:0043814">
    <property type="term" value="F:phospholactate guanylyltransferase activity"/>
    <property type="evidence" value="ECO:0007669"/>
    <property type="project" value="InterPro"/>
</dbReference>
<name>A0A6J7DBL4_9ZZZZ</name>
<accession>A0A6J7DBL4</accession>
<evidence type="ECO:0000256" key="2">
    <source>
        <dbReference type="ARBA" id="ARBA00022695"/>
    </source>
</evidence>
<proteinExistence type="predicted"/>
<keyword evidence="3" id="KW-0547">Nucleotide-binding</keyword>
<dbReference type="InterPro" id="IPR029044">
    <property type="entry name" value="Nucleotide-diphossugar_trans"/>
</dbReference>
<protein>
    <submittedName>
        <fullName evidence="5">Unannotated protein</fullName>
    </submittedName>
</protein>
<dbReference type="Gene3D" id="3.90.550.10">
    <property type="entry name" value="Spore Coat Polysaccharide Biosynthesis Protein SpsA, Chain A"/>
    <property type="match status" value="1"/>
</dbReference>
<keyword evidence="1" id="KW-0808">Transferase</keyword>